<reference evidence="13 14" key="1">
    <citation type="submission" date="2017-05" db="EMBL/GenBank/DDBJ databases">
        <title>Vagococcus spp. assemblies.</title>
        <authorList>
            <person name="Gulvik C.A."/>
        </authorList>
    </citation>
    <scope>NUCLEOTIDE SEQUENCE [LARGE SCALE GENOMIC DNA]</scope>
    <source>
        <strain evidence="13 14">SS1994</strain>
    </source>
</reference>
<keyword evidence="8 11" id="KW-0067">ATP-binding</keyword>
<keyword evidence="5 11" id="KW-0545">Nucleotide biosynthesis</keyword>
<dbReference type="GO" id="GO:0005829">
    <property type="term" value="C:cytosol"/>
    <property type="evidence" value="ECO:0007669"/>
    <property type="project" value="TreeGrafter"/>
</dbReference>
<evidence type="ECO:0000313" key="14">
    <source>
        <dbReference type="Proteomes" id="UP000288490"/>
    </source>
</evidence>
<comment type="catalytic activity">
    <reaction evidence="9 11">
        <text>dTMP + ATP = dTDP + ADP</text>
        <dbReference type="Rhea" id="RHEA:13517"/>
        <dbReference type="ChEBI" id="CHEBI:30616"/>
        <dbReference type="ChEBI" id="CHEBI:58369"/>
        <dbReference type="ChEBI" id="CHEBI:63528"/>
        <dbReference type="ChEBI" id="CHEBI:456216"/>
        <dbReference type="EC" id="2.7.4.9"/>
    </reaction>
</comment>
<comment type="similarity">
    <text evidence="1 11">Belongs to the thymidylate kinase family.</text>
</comment>
<dbReference type="Proteomes" id="UP000288490">
    <property type="component" value="Unassembled WGS sequence"/>
</dbReference>
<feature type="binding site" evidence="11">
    <location>
        <begin position="12"/>
        <end position="19"/>
    </location>
    <ligand>
        <name>ATP</name>
        <dbReference type="ChEBI" id="CHEBI:30616"/>
    </ligand>
</feature>
<dbReference type="InterPro" id="IPR039430">
    <property type="entry name" value="Thymidylate_kin-like_dom"/>
</dbReference>
<keyword evidence="4 11" id="KW-0808">Transferase</keyword>
<dbReference type="Gene3D" id="3.40.50.300">
    <property type="entry name" value="P-loop containing nucleotide triphosphate hydrolases"/>
    <property type="match status" value="1"/>
</dbReference>
<evidence type="ECO:0000256" key="6">
    <source>
        <dbReference type="ARBA" id="ARBA00022741"/>
    </source>
</evidence>
<dbReference type="EC" id="2.7.4.9" evidence="2 11"/>
<evidence type="ECO:0000256" key="9">
    <source>
        <dbReference type="ARBA" id="ARBA00048743"/>
    </source>
</evidence>
<feature type="domain" description="Thymidylate kinase-like" evidence="12">
    <location>
        <begin position="10"/>
        <end position="201"/>
    </location>
</feature>
<evidence type="ECO:0000256" key="4">
    <source>
        <dbReference type="ARBA" id="ARBA00022679"/>
    </source>
</evidence>
<dbReference type="PROSITE" id="PS01331">
    <property type="entry name" value="THYMIDYLATE_KINASE"/>
    <property type="match status" value="1"/>
</dbReference>
<keyword evidence="14" id="KW-1185">Reference proteome</keyword>
<organism evidence="13 14">
    <name type="scientific">Vagococcus bubulae</name>
    <dbReference type="NCBI Taxonomy" id="1977868"/>
    <lineage>
        <taxon>Bacteria</taxon>
        <taxon>Bacillati</taxon>
        <taxon>Bacillota</taxon>
        <taxon>Bacilli</taxon>
        <taxon>Lactobacillales</taxon>
        <taxon>Enterococcaceae</taxon>
        <taxon>Vagococcus</taxon>
    </lineage>
</organism>
<dbReference type="GO" id="GO:0006227">
    <property type="term" value="P:dUDP biosynthetic process"/>
    <property type="evidence" value="ECO:0007669"/>
    <property type="project" value="TreeGrafter"/>
</dbReference>
<evidence type="ECO:0000259" key="12">
    <source>
        <dbReference type="Pfam" id="PF02223"/>
    </source>
</evidence>
<dbReference type="SUPFAM" id="SSF52540">
    <property type="entry name" value="P-loop containing nucleoside triphosphate hydrolases"/>
    <property type="match status" value="1"/>
</dbReference>
<dbReference type="GO" id="GO:0004798">
    <property type="term" value="F:dTMP kinase activity"/>
    <property type="evidence" value="ECO:0007669"/>
    <property type="project" value="UniProtKB-UniRule"/>
</dbReference>
<dbReference type="RefSeq" id="WP_125956643.1">
    <property type="nucleotide sequence ID" value="NZ_JAQEJV010000004.1"/>
</dbReference>
<dbReference type="GO" id="GO:0006233">
    <property type="term" value="P:dTDP biosynthetic process"/>
    <property type="evidence" value="ECO:0007669"/>
    <property type="project" value="InterPro"/>
</dbReference>
<accession>A0A429ZNL9</accession>
<gene>
    <name evidence="11" type="primary">tmk</name>
    <name evidence="13" type="ORF">CBF36_03405</name>
</gene>
<dbReference type="HAMAP" id="MF_00165">
    <property type="entry name" value="Thymidylate_kinase"/>
    <property type="match status" value="1"/>
</dbReference>
<dbReference type="Pfam" id="PF02223">
    <property type="entry name" value="Thymidylate_kin"/>
    <property type="match status" value="1"/>
</dbReference>
<dbReference type="GO" id="GO:0006235">
    <property type="term" value="P:dTTP biosynthetic process"/>
    <property type="evidence" value="ECO:0007669"/>
    <property type="project" value="UniProtKB-UniRule"/>
</dbReference>
<dbReference type="InterPro" id="IPR018094">
    <property type="entry name" value="Thymidylate_kinase"/>
</dbReference>
<evidence type="ECO:0000313" key="13">
    <source>
        <dbReference type="EMBL" id="RST95294.1"/>
    </source>
</evidence>
<comment type="function">
    <text evidence="10 11">Phosphorylation of dTMP to form dTDP in both de novo and salvage pathways of dTTP synthesis.</text>
</comment>
<protein>
    <recommendedName>
        <fullName evidence="3 11">Thymidylate kinase</fullName>
        <ecNumber evidence="2 11">2.7.4.9</ecNumber>
    </recommendedName>
    <alternativeName>
        <fullName evidence="11">dTMP kinase</fullName>
    </alternativeName>
</protein>
<comment type="caution">
    <text evidence="13">The sequence shown here is derived from an EMBL/GenBank/DDBJ whole genome shotgun (WGS) entry which is preliminary data.</text>
</comment>
<sequence>MSRNGVFITIEGPDGAGKSTVIEELLKKMSHELKVDVVTTREPGGIPISEKIREVILNPTHTMMDERTEALLYAAARRQHLVEKILPALETNRLVVCDRFIDSSIAYQGAARGIGVEAVRQINDFAIEGNYPDLTLYLDVEASVGLSRINKGRSEAELDRLDKESLDFHERVRSAYLTLLESESNRIKKVDASQSIENVVNTCYNLIKETFPSMFIKSSKG</sequence>
<evidence type="ECO:0000256" key="8">
    <source>
        <dbReference type="ARBA" id="ARBA00022840"/>
    </source>
</evidence>
<evidence type="ECO:0000256" key="1">
    <source>
        <dbReference type="ARBA" id="ARBA00009776"/>
    </source>
</evidence>
<evidence type="ECO:0000256" key="5">
    <source>
        <dbReference type="ARBA" id="ARBA00022727"/>
    </source>
</evidence>
<evidence type="ECO:0000256" key="11">
    <source>
        <dbReference type="HAMAP-Rule" id="MF_00165"/>
    </source>
</evidence>
<evidence type="ECO:0000256" key="3">
    <source>
        <dbReference type="ARBA" id="ARBA00017144"/>
    </source>
</evidence>
<dbReference type="GO" id="GO:0005524">
    <property type="term" value="F:ATP binding"/>
    <property type="evidence" value="ECO:0007669"/>
    <property type="project" value="UniProtKB-UniRule"/>
</dbReference>
<dbReference type="PANTHER" id="PTHR10344:SF4">
    <property type="entry name" value="UMP-CMP KINASE 2, MITOCHONDRIAL"/>
    <property type="match status" value="1"/>
</dbReference>
<dbReference type="AlphaFoldDB" id="A0A429ZNL9"/>
<dbReference type="NCBIfam" id="TIGR00041">
    <property type="entry name" value="DTMP_kinase"/>
    <property type="match status" value="1"/>
</dbReference>
<dbReference type="InterPro" id="IPR027417">
    <property type="entry name" value="P-loop_NTPase"/>
</dbReference>
<dbReference type="InterPro" id="IPR018095">
    <property type="entry name" value="Thymidylate_kin_CS"/>
</dbReference>
<dbReference type="CDD" id="cd01672">
    <property type="entry name" value="TMPK"/>
    <property type="match status" value="1"/>
</dbReference>
<keyword evidence="7 11" id="KW-0418">Kinase</keyword>
<dbReference type="PANTHER" id="PTHR10344">
    <property type="entry name" value="THYMIDYLATE KINASE"/>
    <property type="match status" value="1"/>
</dbReference>
<keyword evidence="6 11" id="KW-0547">Nucleotide-binding</keyword>
<evidence type="ECO:0000256" key="7">
    <source>
        <dbReference type="ARBA" id="ARBA00022777"/>
    </source>
</evidence>
<dbReference type="OrthoDB" id="9774907at2"/>
<evidence type="ECO:0000256" key="10">
    <source>
        <dbReference type="ARBA" id="ARBA00057735"/>
    </source>
</evidence>
<evidence type="ECO:0000256" key="2">
    <source>
        <dbReference type="ARBA" id="ARBA00012980"/>
    </source>
</evidence>
<name>A0A429ZNL9_9ENTE</name>
<proteinExistence type="inferred from homology"/>
<dbReference type="EMBL" id="NGJT01000004">
    <property type="protein sequence ID" value="RST95294.1"/>
    <property type="molecule type" value="Genomic_DNA"/>
</dbReference>
<dbReference type="FunFam" id="3.40.50.300:FF:000225">
    <property type="entry name" value="Thymidylate kinase"/>
    <property type="match status" value="1"/>
</dbReference>